<organism evidence="3 4">
    <name type="scientific">Azoarcus indigens</name>
    <dbReference type="NCBI Taxonomy" id="29545"/>
    <lineage>
        <taxon>Bacteria</taxon>
        <taxon>Pseudomonadati</taxon>
        <taxon>Pseudomonadota</taxon>
        <taxon>Betaproteobacteria</taxon>
        <taxon>Rhodocyclales</taxon>
        <taxon>Zoogloeaceae</taxon>
        <taxon>Azoarcus</taxon>
    </lineage>
</organism>
<dbReference type="AlphaFoldDB" id="A0A4R6DR30"/>
<keyword evidence="1" id="KW-0963">Cytoplasm</keyword>
<evidence type="ECO:0000256" key="1">
    <source>
        <dbReference type="HAMAP-Rule" id="MF_02215"/>
    </source>
</evidence>
<dbReference type="UniPathway" id="UPA00232"/>
<dbReference type="OrthoDB" id="8525483at2"/>
<feature type="domain" description="SCP2" evidence="2">
    <location>
        <begin position="11"/>
        <end position="102"/>
    </location>
</feature>
<evidence type="ECO:0000313" key="4">
    <source>
        <dbReference type="Proteomes" id="UP000295129"/>
    </source>
</evidence>
<keyword evidence="1" id="KW-0831">Ubiquinone biosynthesis</keyword>
<dbReference type="PANTHER" id="PTHR38693:SF1">
    <property type="entry name" value="UBIQUINONE BIOSYNTHESIS ACCESSORY FACTOR UBIJ"/>
    <property type="match status" value="1"/>
</dbReference>
<dbReference type="EMBL" id="SNVV01000023">
    <property type="protein sequence ID" value="TDN47014.1"/>
    <property type="molecule type" value="Genomic_DNA"/>
</dbReference>
<dbReference type="GO" id="GO:0005737">
    <property type="term" value="C:cytoplasm"/>
    <property type="evidence" value="ECO:0007669"/>
    <property type="project" value="UniProtKB-SubCell"/>
</dbReference>
<keyword evidence="3" id="KW-0830">Ubiquinone</keyword>
<protein>
    <recommendedName>
        <fullName evidence="1">Ubiquinone biosynthesis accessory factor UbiJ</fullName>
    </recommendedName>
</protein>
<comment type="caution">
    <text evidence="3">The sequence shown here is derived from an EMBL/GenBank/DDBJ whole genome shotgun (WGS) entry which is preliminary data.</text>
</comment>
<gene>
    <name evidence="1" type="primary">ubiJ</name>
    <name evidence="3" type="ORF">C7389_12388</name>
</gene>
<accession>A0A4R6DR30</accession>
<comment type="subcellular location">
    <subcellularLocation>
        <location evidence="1">Cytoplasm</location>
    </subcellularLocation>
</comment>
<comment type="similarity">
    <text evidence="1">Belongs to the UbiJ family.</text>
</comment>
<dbReference type="InterPro" id="IPR038989">
    <property type="entry name" value="UbiJ"/>
</dbReference>
<proteinExistence type="inferred from homology"/>
<dbReference type="InterPro" id="IPR003033">
    <property type="entry name" value="SCP2_sterol-bd_dom"/>
</dbReference>
<dbReference type="PANTHER" id="PTHR38693">
    <property type="entry name" value="UBIQUINONE BIOSYNTHESIS PROTEIN UBIJ"/>
    <property type="match status" value="1"/>
</dbReference>
<dbReference type="GO" id="GO:0006744">
    <property type="term" value="P:ubiquinone biosynthetic process"/>
    <property type="evidence" value="ECO:0007669"/>
    <property type="project" value="UniProtKB-UniRule"/>
</dbReference>
<sequence length="190" mass="20899">MLPSLFLSGTNHLLTSAKWARERLMPHAGRTARLSAGSFDVSFSISTDGHLAEWVSEEAADVQLTVPLQELPGALPKGLEGVMRHVRVEGNADFADALGFVFRHLRWDVEEDLSRVVGDIAAYRLVEAGKALAQMPQRVLERGGANLAEYLTEERPILLAKDALAQFSSDIIELRDAVARLEKRAAKLKN</sequence>
<reference evidence="3 4" key="1">
    <citation type="submission" date="2019-03" db="EMBL/GenBank/DDBJ databases">
        <title>Genomic Encyclopedia of Type Strains, Phase IV (KMG-IV): sequencing the most valuable type-strain genomes for metagenomic binning, comparative biology and taxonomic classification.</title>
        <authorList>
            <person name="Goeker M."/>
        </authorList>
    </citation>
    <scope>NUCLEOTIDE SEQUENCE [LARGE SCALE GENOMIC DNA]</scope>
    <source>
        <strain evidence="3 4">DSM 12121</strain>
    </source>
</reference>
<dbReference type="RefSeq" id="WP_133594517.1">
    <property type="nucleotide sequence ID" value="NZ_SNVV01000023.1"/>
</dbReference>
<dbReference type="Pfam" id="PF02036">
    <property type="entry name" value="SCP2"/>
    <property type="match status" value="1"/>
</dbReference>
<dbReference type="HAMAP" id="MF_02215">
    <property type="entry name" value="UbiJ"/>
    <property type="match status" value="1"/>
</dbReference>
<evidence type="ECO:0000259" key="2">
    <source>
        <dbReference type="Pfam" id="PF02036"/>
    </source>
</evidence>
<evidence type="ECO:0000313" key="3">
    <source>
        <dbReference type="EMBL" id="TDN47014.1"/>
    </source>
</evidence>
<comment type="function">
    <text evidence="1">Required for ubiquinone (coenzyme Q) biosynthesis. Binds hydrophobic ubiquinone biosynthetic intermediates via its SCP2 domain and is essential for the stability of the Ubi complex. May constitute a docking platform where Ubi enzymes assemble and access their SCP2-bound polyprenyl substrates.</text>
</comment>
<name>A0A4R6DR30_9RHOO</name>
<keyword evidence="4" id="KW-1185">Reference proteome</keyword>
<dbReference type="Proteomes" id="UP000295129">
    <property type="component" value="Unassembled WGS sequence"/>
</dbReference>
<comment type="pathway">
    <text evidence="1">Cofactor biosynthesis; ubiquinone biosynthesis.</text>
</comment>